<dbReference type="InterPro" id="IPR002104">
    <property type="entry name" value="Integrase_catalytic"/>
</dbReference>
<dbReference type="SUPFAM" id="SSF56349">
    <property type="entry name" value="DNA breaking-rejoining enzymes"/>
    <property type="match status" value="1"/>
</dbReference>
<dbReference type="Pfam" id="PF00589">
    <property type="entry name" value="Phage_integrase"/>
    <property type="match status" value="1"/>
</dbReference>
<feature type="domain" description="Tyr recombinase" evidence="2">
    <location>
        <begin position="1"/>
        <end position="134"/>
    </location>
</feature>
<sequence>MRNEAGQYAVRLPKKGAGLRRLVLAPDIVLALQRHLREEHRRRRAPAPGDFVFTAGSGNHVQPRHLDRTFRALTRDAGLPRIRFHDLRHTAASLLIRQGVPAKVVAALPLDVLLGASAERSAALSPESVTDAQRGADALRTLHAALGNFLRQAPAWAQEVAFAGLARRPAAVTRRR</sequence>
<comment type="caution">
    <text evidence="3">The sequence shown here is derived from an EMBL/GenBank/DDBJ whole genome shotgun (WGS) entry which is preliminary data.</text>
</comment>
<dbReference type="InterPro" id="IPR013762">
    <property type="entry name" value="Integrase-like_cat_sf"/>
</dbReference>
<dbReference type="PROSITE" id="PS51898">
    <property type="entry name" value="TYR_RECOMBINASE"/>
    <property type="match status" value="1"/>
</dbReference>
<dbReference type="InterPro" id="IPR011010">
    <property type="entry name" value="DNA_brk_join_enz"/>
</dbReference>
<organism evidence="3 4">
    <name type="scientific">Deinococcus aerophilus</name>
    <dbReference type="NCBI Taxonomy" id="522488"/>
    <lineage>
        <taxon>Bacteria</taxon>
        <taxon>Thermotogati</taxon>
        <taxon>Deinococcota</taxon>
        <taxon>Deinococci</taxon>
        <taxon>Deinococcales</taxon>
        <taxon>Deinococcaceae</taxon>
        <taxon>Deinococcus</taxon>
    </lineage>
</organism>
<reference evidence="4" key="1">
    <citation type="journal article" date="2019" name="Int. J. Syst. Evol. Microbiol.">
        <title>The Global Catalogue of Microorganisms (GCM) 10K type strain sequencing project: providing services to taxonomists for standard genome sequencing and annotation.</title>
        <authorList>
            <consortium name="The Broad Institute Genomics Platform"/>
            <consortium name="The Broad Institute Genome Sequencing Center for Infectious Disease"/>
            <person name="Wu L."/>
            <person name="Ma J."/>
        </authorList>
    </citation>
    <scope>NUCLEOTIDE SEQUENCE [LARGE SCALE GENOMIC DNA]</scope>
    <source>
        <strain evidence="4">JCM 15443</strain>
    </source>
</reference>
<accession>A0ABQ2H1D4</accession>
<gene>
    <name evidence="3" type="ORF">GCM10010841_32310</name>
</gene>
<evidence type="ECO:0000259" key="2">
    <source>
        <dbReference type="PROSITE" id="PS51898"/>
    </source>
</evidence>
<protein>
    <recommendedName>
        <fullName evidence="2">Tyr recombinase domain-containing protein</fullName>
    </recommendedName>
</protein>
<evidence type="ECO:0000313" key="3">
    <source>
        <dbReference type="EMBL" id="GGM21965.1"/>
    </source>
</evidence>
<evidence type="ECO:0000313" key="4">
    <source>
        <dbReference type="Proteomes" id="UP000661918"/>
    </source>
</evidence>
<keyword evidence="1" id="KW-0233">DNA recombination</keyword>
<dbReference type="Proteomes" id="UP000661918">
    <property type="component" value="Unassembled WGS sequence"/>
</dbReference>
<dbReference type="Gene3D" id="1.10.443.10">
    <property type="entry name" value="Intergrase catalytic core"/>
    <property type="match status" value="1"/>
</dbReference>
<name>A0ABQ2H1D4_9DEIO</name>
<dbReference type="EMBL" id="BMOM01000055">
    <property type="protein sequence ID" value="GGM21965.1"/>
    <property type="molecule type" value="Genomic_DNA"/>
</dbReference>
<proteinExistence type="predicted"/>
<evidence type="ECO:0000256" key="1">
    <source>
        <dbReference type="ARBA" id="ARBA00023172"/>
    </source>
</evidence>
<keyword evidence="4" id="KW-1185">Reference proteome</keyword>